<evidence type="ECO:0000256" key="2">
    <source>
        <dbReference type="ARBA" id="ARBA00022771"/>
    </source>
</evidence>
<feature type="domain" description="RING-type" evidence="7">
    <location>
        <begin position="121"/>
        <end position="156"/>
    </location>
</feature>
<dbReference type="InterPro" id="IPR013083">
    <property type="entry name" value="Znf_RING/FYVE/PHD"/>
</dbReference>
<dbReference type="InterPro" id="IPR019734">
    <property type="entry name" value="TPR_rpt"/>
</dbReference>
<comment type="caution">
    <text evidence="8">The sequence shown here is derived from an EMBL/GenBank/DDBJ whole genome shotgun (WGS) entry which is preliminary data.</text>
</comment>
<accession>A0AAW0P9M9</accession>
<dbReference type="GO" id="GO:0061630">
    <property type="term" value="F:ubiquitin protein ligase activity"/>
    <property type="evidence" value="ECO:0007669"/>
    <property type="project" value="TreeGrafter"/>
</dbReference>
<dbReference type="SUPFAM" id="SSF48452">
    <property type="entry name" value="TPR-like"/>
    <property type="match status" value="1"/>
</dbReference>
<organism evidence="8 9">
    <name type="scientific">Mugilogobius chulae</name>
    <name type="common">yellowstripe goby</name>
    <dbReference type="NCBI Taxonomy" id="88201"/>
    <lineage>
        <taxon>Eukaryota</taxon>
        <taxon>Metazoa</taxon>
        <taxon>Chordata</taxon>
        <taxon>Craniata</taxon>
        <taxon>Vertebrata</taxon>
        <taxon>Euteleostomi</taxon>
        <taxon>Actinopterygii</taxon>
        <taxon>Neopterygii</taxon>
        <taxon>Teleostei</taxon>
        <taxon>Neoteleostei</taxon>
        <taxon>Acanthomorphata</taxon>
        <taxon>Gobiaria</taxon>
        <taxon>Gobiiformes</taxon>
        <taxon>Gobioidei</taxon>
        <taxon>Gobiidae</taxon>
        <taxon>Gobionellinae</taxon>
        <taxon>Mugilogobius</taxon>
    </lineage>
</organism>
<keyword evidence="1" id="KW-0479">Metal-binding</keyword>
<dbReference type="Proteomes" id="UP001460270">
    <property type="component" value="Unassembled WGS sequence"/>
</dbReference>
<gene>
    <name evidence="8" type="ORF">WMY93_008746</name>
</gene>
<dbReference type="GO" id="GO:0008270">
    <property type="term" value="F:zinc ion binding"/>
    <property type="evidence" value="ECO:0007669"/>
    <property type="project" value="UniProtKB-KW"/>
</dbReference>
<evidence type="ECO:0000256" key="3">
    <source>
        <dbReference type="ARBA" id="ARBA00022833"/>
    </source>
</evidence>
<keyword evidence="3" id="KW-0862">Zinc</keyword>
<dbReference type="CDD" id="cd16513">
    <property type="entry name" value="RING-HC_LONFs_rpt1"/>
    <property type="match status" value="1"/>
</dbReference>
<dbReference type="PANTHER" id="PTHR23327">
    <property type="entry name" value="RING FINGER PROTEIN 127"/>
    <property type="match status" value="1"/>
</dbReference>
<evidence type="ECO:0000256" key="6">
    <source>
        <dbReference type="SAM" id="MobiDB-lite"/>
    </source>
</evidence>
<evidence type="ECO:0000256" key="5">
    <source>
        <dbReference type="PROSITE-ProRule" id="PRU00339"/>
    </source>
</evidence>
<dbReference type="Gene3D" id="3.30.40.10">
    <property type="entry name" value="Zinc/RING finger domain, C3HC4 (zinc finger)"/>
    <property type="match status" value="1"/>
</dbReference>
<feature type="region of interest" description="Disordered" evidence="6">
    <location>
        <begin position="321"/>
        <end position="348"/>
    </location>
</feature>
<evidence type="ECO:0000256" key="1">
    <source>
        <dbReference type="ARBA" id="ARBA00022723"/>
    </source>
</evidence>
<dbReference type="Gene3D" id="1.25.40.10">
    <property type="entry name" value="Tetratricopeptide repeat domain"/>
    <property type="match status" value="1"/>
</dbReference>
<evidence type="ECO:0000259" key="7">
    <source>
        <dbReference type="PROSITE" id="PS50089"/>
    </source>
</evidence>
<keyword evidence="2 4" id="KW-0863">Zinc-finger</keyword>
<dbReference type="PROSITE" id="PS50089">
    <property type="entry name" value="ZF_RING_2"/>
    <property type="match status" value="1"/>
</dbReference>
<dbReference type="GO" id="GO:0005737">
    <property type="term" value="C:cytoplasm"/>
    <property type="evidence" value="ECO:0007669"/>
    <property type="project" value="UniProtKB-ARBA"/>
</dbReference>
<dbReference type="InterPro" id="IPR017907">
    <property type="entry name" value="Znf_RING_CS"/>
</dbReference>
<reference evidence="9" key="1">
    <citation type="submission" date="2024-04" db="EMBL/GenBank/DDBJ databases">
        <title>Salinicola lusitanus LLJ914,a marine bacterium isolated from the Okinawa Trough.</title>
        <authorList>
            <person name="Li J."/>
        </authorList>
    </citation>
    <scope>NUCLEOTIDE SEQUENCE [LARGE SCALE GENOMIC DNA]</scope>
</reference>
<dbReference type="AlphaFoldDB" id="A0AAW0P9M9"/>
<name>A0AAW0P9M9_9GOBI</name>
<dbReference type="PROSITE" id="PS00518">
    <property type="entry name" value="ZF_RING_1"/>
    <property type="match status" value="1"/>
</dbReference>
<dbReference type="PROSITE" id="PS50005">
    <property type="entry name" value="TPR"/>
    <property type="match status" value="1"/>
</dbReference>
<dbReference type="InterPro" id="IPR011990">
    <property type="entry name" value="TPR-like_helical_dom_sf"/>
</dbReference>
<evidence type="ECO:0000313" key="8">
    <source>
        <dbReference type="EMBL" id="KAK7921844.1"/>
    </source>
</evidence>
<dbReference type="SMART" id="SM00028">
    <property type="entry name" value="TPR"/>
    <property type="match status" value="3"/>
</dbReference>
<dbReference type="SUPFAM" id="SSF57850">
    <property type="entry name" value="RING/U-box"/>
    <property type="match status" value="1"/>
</dbReference>
<dbReference type="PANTHER" id="PTHR23327:SF41">
    <property type="entry name" value="LON PEPTIDASE N-TERMINAL DOMAIN AND RING FINGER PROTEIN 3"/>
    <property type="match status" value="1"/>
</dbReference>
<evidence type="ECO:0000256" key="4">
    <source>
        <dbReference type="PROSITE-ProRule" id="PRU00175"/>
    </source>
</evidence>
<keyword evidence="9" id="KW-1185">Reference proteome</keyword>
<dbReference type="EMBL" id="JBBPFD010000006">
    <property type="protein sequence ID" value="KAK7921844.1"/>
    <property type="molecule type" value="Genomic_DNA"/>
</dbReference>
<proteinExistence type="predicted"/>
<keyword evidence="5" id="KW-0802">TPR repeat</keyword>
<feature type="repeat" description="TPR" evidence="5">
    <location>
        <begin position="186"/>
        <end position="219"/>
    </location>
</feature>
<dbReference type="InterPro" id="IPR001841">
    <property type="entry name" value="Znf_RING"/>
</dbReference>
<evidence type="ECO:0000313" key="9">
    <source>
        <dbReference type="Proteomes" id="UP001460270"/>
    </source>
</evidence>
<protein>
    <recommendedName>
        <fullName evidence="7">RING-type domain-containing protein</fullName>
    </recommendedName>
</protein>
<sequence>MESGSEAMLQLAAEAFEAQNYELAAEIYECEAVAGNLDARAHRELHVRRADALALCGKLTEAFGVYRRAAEEQRLRPEQLDRLVDCLREGIRVKVSGRGQTRGRAGSESHLSRGIADVTSCHMCLSFLFEPVTLACGHCFCKRCLERERPLQCRECGASAATEESYRLNVVMSSVLSKLFPDQQRAGELRREGNVLYAEKKSEEALDKYQEAIHIAPSDHLLFSNRSQIHSSLKRLDEALSDANMAVSQAALLSEILAPVSDQVSDQVLDYSGILSSRSLLKNSTALLQCDSADLWACPVRSDECKVRGHVEAGLLKRKRHISEEDDEKTEEQKRQRTVSPGPEAVQTLDPTDVECSLCMRSVRSLLLCRFTSDLHFMSGG</sequence>